<dbReference type="AlphaFoldDB" id="A0A7V8KQV5"/>
<sequence length="223" mass="26449">MKTIGIVIPYFGKLPPFFQLWLQTAKNNSQIDFHIFTDDESVFSNENIFVHRMTWSDMQELAAKPFNFNITLKRPYKLCDFRPAFGLIFSDYLKVYVFWGYCDVSDLLLGNLRSFFTEDVLNRYERCQYLGHISLYRNNERMNTLFMSQGKYPDLNYQDVFTTDDSCYFDEYRGMYAKCLVNGVKTFVETRWRDPIVNKGEFYDSKSRKFVVRWEGGASDGLL</sequence>
<dbReference type="Pfam" id="PF20330">
    <property type="entry name" value="DUF6625"/>
    <property type="match status" value="1"/>
</dbReference>
<dbReference type="InterPro" id="IPR046733">
    <property type="entry name" value="DUF6625"/>
</dbReference>
<dbReference type="EMBL" id="JGZJ01000008">
    <property type="protein sequence ID" value="KFI82688.1"/>
    <property type="molecule type" value="Genomic_DNA"/>
</dbReference>
<evidence type="ECO:0000313" key="2">
    <source>
        <dbReference type="Proteomes" id="UP000029109"/>
    </source>
</evidence>
<organism evidence="1 2">
    <name type="scientific">Bifidobacterium pullorum</name>
    <dbReference type="NCBI Taxonomy" id="78448"/>
    <lineage>
        <taxon>Bacteria</taxon>
        <taxon>Bacillati</taxon>
        <taxon>Actinomycetota</taxon>
        <taxon>Actinomycetes</taxon>
        <taxon>Bifidobacteriales</taxon>
        <taxon>Bifidobacteriaceae</taxon>
        <taxon>Bifidobacterium</taxon>
    </lineage>
</organism>
<gene>
    <name evidence="1" type="ORF">BPULL_2084</name>
</gene>
<name>A0A7V8KQV5_9BIFI</name>
<accession>A0A7V8KQV5</accession>
<reference evidence="1 2" key="1">
    <citation type="submission" date="2014-03" db="EMBL/GenBank/DDBJ databases">
        <title>Genomics of Bifidobacteria.</title>
        <authorList>
            <person name="Ventura M."/>
            <person name="Milani C."/>
            <person name="Lugli G.A."/>
        </authorList>
    </citation>
    <scope>NUCLEOTIDE SEQUENCE [LARGE SCALE GENOMIC DNA]</scope>
    <source>
        <strain evidence="1 2">LMG 21816</strain>
    </source>
</reference>
<comment type="caution">
    <text evidence="1">The sequence shown here is derived from an EMBL/GenBank/DDBJ whole genome shotgun (WGS) entry which is preliminary data.</text>
</comment>
<dbReference type="Proteomes" id="UP000029109">
    <property type="component" value="Unassembled WGS sequence"/>
</dbReference>
<evidence type="ECO:0000313" key="1">
    <source>
        <dbReference type="EMBL" id="KFI82688.1"/>
    </source>
</evidence>
<proteinExistence type="predicted"/>
<protein>
    <submittedName>
        <fullName evidence="1">Uncharacterized protein</fullName>
    </submittedName>
</protein>